<feature type="chain" id="PRO_5043877441" description="Chitin-binding type-4 domain-containing protein" evidence="1">
    <location>
        <begin position="20"/>
        <end position="212"/>
    </location>
</feature>
<evidence type="ECO:0000259" key="2">
    <source>
        <dbReference type="Pfam" id="PF03067"/>
    </source>
</evidence>
<evidence type="ECO:0000313" key="3">
    <source>
        <dbReference type="EMBL" id="KAJ8924205.1"/>
    </source>
</evidence>
<keyword evidence="1" id="KW-0732">Signal</keyword>
<protein>
    <recommendedName>
        <fullName evidence="2">Chitin-binding type-4 domain-containing protein</fullName>
    </recommendedName>
</protein>
<dbReference type="EMBL" id="JANEYG010000003">
    <property type="protein sequence ID" value="KAJ8924205.1"/>
    <property type="molecule type" value="Genomic_DNA"/>
</dbReference>
<dbReference type="AlphaFoldDB" id="A0AAV8WC20"/>
<gene>
    <name evidence="3" type="ORF">NQ315_006996</name>
</gene>
<proteinExistence type="predicted"/>
<keyword evidence="4" id="KW-1185">Reference proteome</keyword>
<evidence type="ECO:0000313" key="4">
    <source>
        <dbReference type="Proteomes" id="UP001159042"/>
    </source>
</evidence>
<dbReference type="Proteomes" id="UP001159042">
    <property type="component" value="Unassembled WGS sequence"/>
</dbReference>
<sequence length="212" mass="23337">MKSCLLLLVAAVIAREVVGHGMMLDPPNRSSMWRYNIERAIPNYVDDENYCGGYDEYVATGEKCGVCGDAYNAPHPQDNENTGKYGIGVVTKTYQAGSVIDVQSKLTSNHQGTIYYSLCVLQNPNAPESGEDCFQPLKLADGSDYYTIPPTDFNPRELSNKVQLPAGLTCDRCVLRWHYRSGNRWGYCDDGSSGVGCGPQETFRSCADIAIH</sequence>
<feature type="domain" description="Chitin-binding type-4" evidence="2">
    <location>
        <begin position="20"/>
        <end position="209"/>
    </location>
</feature>
<organism evidence="3 4">
    <name type="scientific">Exocentrus adspersus</name>
    <dbReference type="NCBI Taxonomy" id="1586481"/>
    <lineage>
        <taxon>Eukaryota</taxon>
        <taxon>Metazoa</taxon>
        <taxon>Ecdysozoa</taxon>
        <taxon>Arthropoda</taxon>
        <taxon>Hexapoda</taxon>
        <taxon>Insecta</taxon>
        <taxon>Pterygota</taxon>
        <taxon>Neoptera</taxon>
        <taxon>Endopterygota</taxon>
        <taxon>Coleoptera</taxon>
        <taxon>Polyphaga</taxon>
        <taxon>Cucujiformia</taxon>
        <taxon>Chrysomeloidea</taxon>
        <taxon>Cerambycidae</taxon>
        <taxon>Lamiinae</taxon>
        <taxon>Acanthocinini</taxon>
        <taxon>Exocentrus</taxon>
    </lineage>
</organism>
<accession>A0AAV8WC20</accession>
<name>A0AAV8WC20_9CUCU</name>
<evidence type="ECO:0000256" key="1">
    <source>
        <dbReference type="SAM" id="SignalP"/>
    </source>
</evidence>
<comment type="caution">
    <text evidence="3">The sequence shown here is derived from an EMBL/GenBank/DDBJ whole genome shotgun (WGS) entry which is preliminary data.</text>
</comment>
<dbReference type="Pfam" id="PF03067">
    <property type="entry name" value="LPMO_10"/>
    <property type="match status" value="1"/>
</dbReference>
<reference evidence="3 4" key="1">
    <citation type="journal article" date="2023" name="Insect Mol. Biol.">
        <title>Genome sequencing provides insights into the evolution of gene families encoding plant cell wall-degrading enzymes in longhorned beetles.</title>
        <authorList>
            <person name="Shin N.R."/>
            <person name="Okamura Y."/>
            <person name="Kirsch R."/>
            <person name="Pauchet Y."/>
        </authorList>
    </citation>
    <scope>NUCLEOTIDE SEQUENCE [LARGE SCALE GENOMIC DNA]</scope>
    <source>
        <strain evidence="3">EAD_L_NR</strain>
    </source>
</reference>
<dbReference type="InterPro" id="IPR004302">
    <property type="entry name" value="Cellulose/chitin-bd_N"/>
</dbReference>
<feature type="signal peptide" evidence="1">
    <location>
        <begin position="1"/>
        <end position="19"/>
    </location>
</feature>